<proteinExistence type="predicted"/>
<evidence type="ECO:0000256" key="1">
    <source>
        <dbReference type="ARBA" id="ARBA00022884"/>
    </source>
</evidence>
<evidence type="ECO:0000313" key="4">
    <source>
        <dbReference type="EMBL" id="MBO8426311.1"/>
    </source>
</evidence>
<dbReference type="PROSITE" id="PS51295">
    <property type="entry name" value="CRM"/>
    <property type="match status" value="1"/>
</dbReference>
<evidence type="ECO:0000313" key="5">
    <source>
        <dbReference type="Proteomes" id="UP000823634"/>
    </source>
</evidence>
<dbReference type="EMBL" id="JADINA010000021">
    <property type="protein sequence ID" value="MBO8426311.1"/>
    <property type="molecule type" value="Genomic_DNA"/>
</dbReference>
<evidence type="ECO:0000256" key="2">
    <source>
        <dbReference type="PROSITE-ProRule" id="PRU00626"/>
    </source>
</evidence>
<reference evidence="4" key="2">
    <citation type="journal article" date="2021" name="PeerJ">
        <title>Extensive microbial diversity within the chicken gut microbiome revealed by metagenomics and culture.</title>
        <authorList>
            <person name="Gilroy R."/>
            <person name="Ravi A."/>
            <person name="Getino M."/>
            <person name="Pursley I."/>
            <person name="Horton D.L."/>
            <person name="Alikhan N.F."/>
            <person name="Baker D."/>
            <person name="Gharbi K."/>
            <person name="Hall N."/>
            <person name="Watson M."/>
            <person name="Adriaenssens E.M."/>
            <person name="Foster-Nyarko E."/>
            <person name="Jarju S."/>
            <person name="Secka A."/>
            <person name="Antonio M."/>
            <person name="Oren A."/>
            <person name="Chaudhuri R.R."/>
            <person name="La Ragione R."/>
            <person name="Hildebrand F."/>
            <person name="Pallen M.J."/>
        </authorList>
    </citation>
    <scope>NUCLEOTIDE SEQUENCE</scope>
    <source>
        <strain evidence="4">17113</strain>
    </source>
</reference>
<dbReference type="PANTHER" id="PTHR40065:SF3">
    <property type="entry name" value="RNA-BINDING PROTEIN YHBY"/>
    <property type="match status" value="1"/>
</dbReference>
<dbReference type="GO" id="GO:0003723">
    <property type="term" value="F:RNA binding"/>
    <property type="evidence" value="ECO:0007669"/>
    <property type="project" value="UniProtKB-UniRule"/>
</dbReference>
<dbReference type="Pfam" id="PF01985">
    <property type="entry name" value="CRS1_YhbY"/>
    <property type="match status" value="1"/>
</dbReference>
<dbReference type="Gene3D" id="3.30.110.60">
    <property type="entry name" value="YhbY-like"/>
    <property type="match status" value="1"/>
</dbReference>
<dbReference type="PANTHER" id="PTHR40065">
    <property type="entry name" value="RNA-BINDING PROTEIN YHBY"/>
    <property type="match status" value="1"/>
</dbReference>
<feature type="domain" description="CRM" evidence="3">
    <location>
        <begin position="1"/>
        <end position="96"/>
    </location>
</feature>
<dbReference type="InterPro" id="IPR035920">
    <property type="entry name" value="YhbY-like_sf"/>
</dbReference>
<dbReference type="AlphaFoldDB" id="A0A9D9DFD5"/>
<dbReference type="SMART" id="SM01103">
    <property type="entry name" value="CRS1_YhbY"/>
    <property type="match status" value="1"/>
</dbReference>
<keyword evidence="1 2" id="KW-0694">RNA-binding</keyword>
<sequence length="98" mass="11191">MLKGKQARYLRSLANSIDHRYLLGKGEPDEPFIDQLDKGLEANELIKVGLLRTSALSTKELSELLASRLNCEIVDRIGRVVVLYRESKTKKRIILPRE</sequence>
<reference evidence="4" key="1">
    <citation type="submission" date="2020-10" db="EMBL/GenBank/DDBJ databases">
        <authorList>
            <person name="Gilroy R."/>
        </authorList>
    </citation>
    <scope>NUCLEOTIDE SEQUENCE</scope>
    <source>
        <strain evidence="4">17113</strain>
    </source>
</reference>
<dbReference type="InterPro" id="IPR051925">
    <property type="entry name" value="RNA-binding_domain"/>
</dbReference>
<comment type="caution">
    <text evidence="4">The sequence shown here is derived from an EMBL/GenBank/DDBJ whole genome shotgun (WGS) entry which is preliminary data.</text>
</comment>
<dbReference type="InterPro" id="IPR001890">
    <property type="entry name" value="RNA-binding_CRM"/>
</dbReference>
<organism evidence="4 5">
    <name type="scientific">Candidatus Alloenteromonas pullistercoris</name>
    <dbReference type="NCBI Taxonomy" id="2840785"/>
    <lineage>
        <taxon>Bacteria</taxon>
        <taxon>Bacillati</taxon>
        <taxon>Bacillota</taxon>
        <taxon>Bacillota incertae sedis</taxon>
        <taxon>Candidatus Alloenteromonas</taxon>
    </lineage>
</organism>
<evidence type="ECO:0000259" key="3">
    <source>
        <dbReference type="PROSITE" id="PS51295"/>
    </source>
</evidence>
<gene>
    <name evidence="4" type="ORF">IAC61_03205</name>
</gene>
<dbReference type="SUPFAM" id="SSF75471">
    <property type="entry name" value="YhbY-like"/>
    <property type="match status" value="1"/>
</dbReference>
<protein>
    <submittedName>
        <fullName evidence="4">YhbY family RNA-binding protein</fullName>
    </submittedName>
</protein>
<dbReference type="Proteomes" id="UP000823634">
    <property type="component" value="Unassembled WGS sequence"/>
</dbReference>
<accession>A0A9D9DFD5</accession>
<name>A0A9D9DFD5_9FIRM</name>